<keyword evidence="4" id="KW-0432">Leucine biosynthesis</keyword>
<dbReference type="GO" id="GO:0003852">
    <property type="term" value="F:2-isopropylmalate synthase activity"/>
    <property type="evidence" value="ECO:0007669"/>
    <property type="project" value="UniProtKB-EC"/>
</dbReference>
<dbReference type="InterPro" id="IPR000891">
    <property type="entry name" value="PYR_CT"/>
</dbReference>
<evidence type="ECO:0000256" key="3">
    <source>
        <dbReference type="ARBA" id="ARBA00012973"/>
    </source>
</evidence>
<dbReference type="PROSITE" id="PS50991">
    <property type="entry name" value="PYR_CT"/>
    <property type="match status" value="1"/>
</dbReference>
<dbReference type="InterPro" id="IPR013709">
    <property type="entry name" value="2-isopropylmalate_synth_dimer"/>
</dbReference>
<dbReference type="CDD" id="cd07940">
    <property type="entry name" value="DRE_TIM_IPMS"/>
    <property type="match status" value="1"/>
</dbReference>
<dbReference type="HAMAP" id="MF_01025">
    <property type="entry name" value="LeuA_type1"/>
    <property type="match status" value="1"/>
</dbReference>
<gene>
    <name evidence="10" type="ORF">METZ01_LOCUS155848</name>
</gene>
<dbReference type="PROSITE" id="PS00815">
    <property type="entry name" value="AIPM_HOMOCIT_SYNTH_1"/>
    <property type="match status" value="1"/>
</dbReference>
<dbReference type="SMART" id="SM00917">
    <property type="entry name" value="LeuA_dimer"/>
    <property type="match status" value="1"/>
</dbReference>
<keyword evidence="5" id="KW-0028">Amino-acid biosynthesis</keyword>
<dbReference type="InterPro" id="IPR002034">
    <property type="entry name" value="AIPM/Hcit_synth_CS"/>
</dbReference>
<organism evidence="10">
    <name type="scientific">marine metagenome</name>
    <dbReference type="NCBI Taxonomy" id="408172"/>
    <lineage>
        <taxon>unclassified sequences</taxon>
        <taxon>metagenomes</taxon>
        <taxon>ecological metagenomes</taxon>
    </lineage>
</organism>
<dbReference type="Gene3D" id="3.30.160.270">
    <property type="match status" value="1"/>
</dbReference>
<dbReference type="PANTHER" id="PTHR10277">
    <property type="entry name" value="HOMOCITRATE SYNTHASE-RELATED"/>
    <property type="match status" value="1"/>
</dbReference>
<dbReference type="FunFam" id="3.30.160.270:FF:000003">
    <property type="entry name" value="2-isopropylmalate synthase"/>
    <property type="match status" value="1"/>
</dbReference>
<dbReference type="PROSITE" id="PS00816">
    <property type="entry name" value="AIPM_HOMOCIT_SYNTH_2"/>
    <property type="match status" value="1"/>
</dbReference>
<dbReference type="EMBL" id="UINC01026122">
    <property type="protein sequence ID" value="SVB02994.1"/>
    <property type="molecule type" value="Genomic_DNA"/>
</dbReference>
<dbReference type="Pfam" id="PF00682">
    <property type="entry name" value="HMGL-like"/>
    <property type="match status" value="1"/>
</dbReference>
<evidence type="ECO:0000256" key="5">
    <source>
        <dbReference type="ARBA" id="ARBA00022605"/>
    </source>
</evidence>
<keyword evidence="6" id="KW-0808">Transferase</keyword>
<evidence type="ECO:0000256" key="4">
    <source>
        <dbReference type="ARBA" id="ARBA00022430"/>
    </source>
</evidence>
<comment type="similarity">
    <text evidence="2">Belongs to the alpha-IPM synthase/homocitrate synthase family. LeuA type 1 subfamily.</text>
</comment>
<evidence type="ECO:0000256" key="6">
    <source>
        <dbReference type="ARBA" id="ARBA00022679"/>
    </source>
</evidence>
<dbReference type="Gene3D" id="3.20.20.70">
    <property type="entry name" value="Aldolase class I"/>
    <property type="match status" value="1"/>
</dbReference>
<name>A0A382ANP5_9ZZZZ</name>
<dbReference type="Pfam" id="PF22617">
    <property type="entry name" value="HCS_D2"/>
    <property type="match status" value="1"/>
</dbReference>
<evidence type="ECO:0000313" key="10">
    <source>
        <dbReference type="EMBL" id="SVB02994.1"/>
    </source>
</evidence>
<dbReference type="EC" id="2.3.3.13" evidence="3"/>
<keyword evidence="8" id="KW-0100">Branched-chain amino acid biosynthesis</keyword>
<reference evidence="10" key="1">
    <citation type="submission" date="2018-05" db="EMBL/GenBank/DDBJ databases">
        <authorList>
            <person name="Lanie J.A."/>
            <person name="Ng W.-L."/>
            <person name="Kazmierczak K.M."/>
            <person name="Andrzejewski T.M."/>
            <person name="Davidsen T.M."/>
            <person name="Wayne K.J."/>
            <person name="Tettelin H."/>
            <person name="Glass J.I."/>
            <person name="Rusch D."/>
            <person name="Podicherti R."/>
            <person name="Tsui H.-C.T."/>
            <person name="Winkler M.E."/>
        </authorList>
    </citation>
    <scope>NUCLEOTIDE SEQUENCE</scope>
</reference>
<feature type="domain" description="Pyruvate carboxyltransferase" evidence="9">
    <location>
        <begin position="6"/>
        <end position="272"/>
    </location>
</feature>
<dbReference type="Pfam" id="PF08502">
    <property type="entry name" value="LeuA_dimer"/>
    <property type="match status" value="1"/>
</dbReference>
<dbReference type="SUPFAM" id="SSF51569">
    <property type="entry name" value="Aldolase"/>
    <property type="match status" value="1"/>
</dbReference>
<dbReference type="FunFam" id="3.20.20.70:FF:000010">
    <property type="entry name" value="2-isopropylmalate synthase"/>
    <property type="match status" value="1"/>
</dbReference>
<evidence type="ECO:0000256" key="1">
    <source>
        <dbReference type="ARBA" id="ARBA00004689"/>
    </source>
</evidence>
<dbReference type="GO" id="GO:0046872">
    <property type="term" value="F:metal ion binding"/>
    <property type="evidence" value="ECO:0007669"/>
    <property type="project" value="UniProtKB-KW"/>
</dbReference>
<dbReference type="UniPathway" id="UPA00048">
    <property type="reaction ID" value="UER00070"/>
</dbReference>
<dbReference type="PANTHER" id="PTHR10277:SF9">
    <property type="entry name" value="2-ISOPROPYLMALATE SYNTHASE 1, CHLOROPLASTIC-RELATED"/>
    <property type="match status" value="1"/>
</dbReference>
<dbReference type="InterPro" id="IPR005671">
    <property type="entry name" value="LeuA_bact_synth"/>
</dbReference>
<comment type="pathway">
    <text evidence="1">Amino-acid biosynthesis; L-leucine biosynthesis; L-leucine from 3-methyl-2-oxobutanoate: step 1/4.</text>
</comment>
<dbReference type="GO" id="GO:0009098">
    <property type="term" value="P:L-leucine biosynthetic process"/>
    <property type="evidence" value="ECO:0007669"/>
    <property type="project" value="UniProtKB-UniPathway"/>
</dbReference>
<evidence type="ECO:0000256" key="8">
    <source>
        <dbReference type="ARBA" id="ARBA00023304"/>
    </source>
</evidence>
<dbReference type="NCBIfam" id="NF002086">
    <property type="entry name" value="PRK00915.1-3"/>
    <property type="match status" value="1"/>
</dbReference>
<dbReference type="InterPro" id="IPR036230">
    <property type="entry name" value="LeuA_allosteric_dom_sf"/>
</dbReference>
<dbReference type="AlphaFoldDB" id="A0A382ANP5"/>
<evidence type="ECO:0000256" key="2">
    <source>
        <dbReference type="ARBA" id="ARBA00009396"/>
    </source>
</evidence>
<sequence length="528" mass="56984">MKKNRIIIFDTTLRDGEQCPGASMTLREKLEVARQLARLKVDVIEGGFPVISEGDFTAVNTIAREIKGPTIAGLARCVPRDIEAAGKAVAPAGKKGRIHVFLATSKLHREFKLGKAQSQIIKLAVDGVKRARKLVADVEFSPEDASRTEPDFLVEVCQAAVDAGATTVNIPDTVGWAVPRQFGELIAHLYGSVSEFQSGKAIISVHCHNDLGLAVANSLVAVDAGARQVECTVNGIGERAGNAALEEIVMALKTRNDVYRGYTCGVATRQIVKTSKLVARMSGLPVQRSKAIVGENAFAHSSGIHQDGIIKKRETYEIMDPQEVGWGQTELPLTKHSGRAAMAMRLRHLGFKLSDDEIANVFSRFKEVGDKKKFVYDDDLGALVDGQMTKVPETWLMEYLNVTSGNHTVPTATVRLKKAAIGRSKKDTVLEDAGVGDGPVDAALKAIDRLTETRGRLKDYAIRAVSQGKDALGEVSVKVDFGDGDIVTGKGASTDVIEASAKAYLNAVNRHLNNGRRKKKPRKTSGQP</sequence>
<dbReference type="SUPFAM" id="SSF110921">
    <property type="entry name" value="2-isopropylmalate synthase LeuA, allosteric (dimerisation) domain"/>
    <property type="match status" value="1"/>
</dbReference>
<dbReference type="NCBIfam" id="TIGR00973">
    <property type="entry name" value="leuA_bact"/>
    <property type="match status" value="1"/>
</dbReference>
<protein>
    <recommendedName>
        <fullName evidence="3">2-isopropylmalate synthase</fullName>
        <ecNumber evidence="3">2.3.3.13</ecNumber>
    </recommendedName>
</protein>
<proteinExistence type="inferred from homology"/>
<accession>A0A382ANP5</accession>
<dbReference type="InterPro" id="IPR013785">
    <property type="entry name" value="Aldolase_TIM"/>
</dbReference>
<evidence type="ECO:0000259" key="9">
    <source>
        <dbReference type="PROSITE" id="PS50991"/>
    </source>
</evidence>
<keyword evidence="7" id="KW-0479">Metal-binding</keyword>
<evidence type="ECO:0000256" key="7">
    <source>
        <dbReference type="ARBA" id="ARBA00022723"/>
    </source>
</evidence>
<dbReference type="InterPro" id="IPR050073">
    <property type="entry name" value="2-IPM_HCS-like"/>
</dbReference>
<dbReference type="InterPro" id="IPR054691">
    <property type="entry name" value="LeuA/HCS_post-cat"/>
</dbReference>